<gene>
    <name evidence="1" type="ORF">S03H2_29145</name>
</gene>
<accession>X1IUE5</accession>
<dbReference type="AlphaFoldDB" id="X1IUE5"/>
<dbReference type="EMBL" id="BARU01017580">
    <property type="protein sequence ID" value="GAH61158.1"/>
    <property type="molecule type" value="Genomic_DNA"/>
</dbReference>
<feature type="non-terminal residue" evidence="1">
    <location>
        <position position="1"/>
    </location>
</feature>
<name>X1IUE5_9ZZZZ</name>
<organism evidence="1">
    <name type="scientific">marine sediment metagenome</name>
    <dbReference type="NCBI Taxonomy" id="412755"/>
    <lineage>
        <taxon>unclassified sequences</taxon>
        <taxon>metagenomes</taxon>
        <taxon>ecological metagenomes</taxon>
    </lineage>
</organism>
<sequence>KYWREGSKDWATSKRKKVLVQRAKKVWRVTPDDTIMELNENEDYRLID</sequence>
<protein>
    <submittedName>
        <fullName evidence="1">Uncharacterized protein</fullName>
    </submittedName>
</protein>
<reference evidence="1" key="1">
    <citation type="journal article" date="2014" name="Front. Microbiol.">
        <title>High frequency of phylogenetically diverse reductive dehalogenase-homologous genes in deep subseafloor sedimentary metagenomes.</title>
        <authorList>
            <person name="Kawai M."/>
            <person name="Futagami T."/>
            <person name="Toyoda A."/>
            <person name="Takaki Y."/>
            <person name="Nishi S."/>
            <person name="Hori S."/>
            <person name="Arai W."/>
            <person name="Tsubouchi T."/>
            <person name="Morono Y."/>
            <person name="Uchiyama I."/>
            <person name="Ito T."/>
            <person name="Fujiyama A."/>
            <person name="Inagaki F."/>
            <person name="Takami H."/>
        </authorList>
    </citation>
    <scope>NUCLEOTIDE SEQUENCE</scope>
    <source>
        <strain evidence="1">Expedition CK06-06</strain>
    </source>
</reference>
<comment type="caution">
    <text evidence="1">The sequence shown here is derived from an EMBL/GenBank/DDBJ whole genome shotgun (WGS) entry which is preliminary data.</text>
</comment>
<evidence type="ECO:0000313" key="1">
    <source>
        <dbReference type="EMBL" id="GAH61158.1"/>
    </source>
</evidence>
<proteinExistence type="predicted"/>